<dbReference type="EMBL" id="KL363193">
    <property type="protein sequence ID" value="KFD56604.1"/>
    <property type="molecule type" value="Genomic_DNA"/>
</dbReference>
<accession>A0A085MHA8</accession>
<keyword evidence="2" id="KW-0732">Signal</keyword>
<feature type="compositionally biased region" description="Basic and acidic residues" evidence="1">
    <location>
        <begin position="32"/>
        <end position="51"/>
    </location>
</feature>
<organism evidence="3 5">
    <name type="scientific">Trichuris suis</name>
    <name type="common">pig whipworm</name>
    <dbReference type="NCBI Taxonomy" id="68888"/>
    <lineage>
        <taxon>Eukaryota</taxon>
        <taxon>Metazoa</taxon>
        <taxon>Ecdysozoa</taxon>
        <taxon>Nematoda</taxon>
        <taxon>Enoplea</taxon>
        <taxon>Dorylaimia</taxon>
        <taxon>Trichinellida</taxon>
        <taxon>Trichuridae</taxon>
        <taxon>Trichuris</taxon>
    </lineage>
</organism>
<dbReference type="EMBL" id="KL367484">
    <property type="protein sequence ID" value="KFD71130.1"/>
    <property type="molecule type" value="Genomic_DNA"/>
</dbReference>
<proteinExistence type="predicted"/>
<sequence>MNKWLWIFFVYALLPCNHCNYLFTSEQSTSSDDDKSLRRVDTPGRARRQEKGTTAGRSGSRQRVFTFPNSLSNTVYFGNGDDELTDGEISVSGPQTLWSINAKSNLRRSPTWYSYNHRVIPSKEPMISHIMKYSADPVGYSNTFVSAMKRAGGLPTDDSPLSISSIPSFGTTIQLEPGNDYHWSTELNVRQSHKGSKTYDLPIDGGVNVATPPVAYAYRYAVKPDDWLKLSPISLPSSLLARGIL</sequence>
<evidence type="ECO:0000313" key="5">
    <source>
        <dbReference type="Proteomes" id="UP000030764"/>
    </source>
</evidence>
<dbReference type="Proteomes" id="UP000030764">
    <property type="component" value="Unassembled WGS sequence"/>
</dbReference>
<evidence type="ECO:0000256" key="1">
    <source>
        <dbReference type="SAM" id="MobiDB-lite"/>
    </source>
</evidence>
<dbReference type="Proteomes" id="UP000030758">
    <property type="component" value="Unassembled WGS sequence"/>
</dbReference>
<evidence type="ECO:0000313" key="4">
    <source>
        <dbReference type="EMBL" id="KFD71130.1"/>
    </source>
</evidence>
<name>A0A085MHA8_9BILA</name>
<reference evidence="3 5" key="1">
    <citation type="journal article" date="2014" name="Nat. Genet.">
        <title>Genome and transcriptome of the porcine whipworm Trichuris suis.</title>
        <authorList>
            <person name="Jex A.R."/>
            <person name="Nejsum P."/>
            <person name="Schwarz E.M."/>
            <person name="Hu L."/>
            <person name="Young N.D."/>
            <person name="Hall R.S."/>
            <person name="Korhonen P.K."/>
            <person name="Liao S."/>
            <person name="Thamsborg S."/>
            <person name="Xia J."/>
            <person name="Xu P."/>
            <person name="Wang S."/>
            <person name="Scheerlinck J.P."/>
            <person name="Hofmann A."/>
            <person name="Sternberg P.W."/>
            <person name="Wang J."/>
            <person name="Gasser R.B."/>
        </authorList>
    </citation>
    <scope>NUCLEOTIDE SEQUENCE [LARGE SCALE GENOMIC DNA]</scope>
    <source>
        <strain evidence="4">DCEP-RM93F</strain>
        <strain evidence="3">DCEP-RM93M</strain>
    </source>
</reference>
<gene>
    <name evidence="3" type="ORF">M513_02708</name>
    <name evidence="4" type="ORF">M514_02708</name>
</gene>
<dbReference type="AlphaFoldDB" id="A0A085MHA8"/>
<evidence type="ECO:0000256" key="2">
    <source>
        <dbReference type="SAM" id="SignalP"/>
    </source>
</evidence>
<evidence type="ECO:0000313" key="3">
    <source>
        <dbReference type="EMBL" id="KFD56604.1"/>
    </source>
</evidence>
<feature type="region of interest" description="Disordered" evidence="1">
    <location>
        <begin position="26"/>
        <end position="60"/>
    </location>
</feature>
<keyword evidence="5" id="KW-1185">Reference proteome</keyword>
<feature type="chain" id="PRO_5010405271" evidence="2">
    <location>
        <begin position="20"/>
        <end position="245"/>
    </location>
</feature>
<feature type="signal peptide" evidence="2">
    <location>
        <begin position="1"/>
        <end position="19"/>
    </location>
</feature>
<protein>
    <submittedName>
        <fullName evidence="3">Uncharacterized protein</fullName>
    </submittedName>
</protein>